<proteinExistence type="predicted"/>
<reference evidence="1" key="1">
    <citation type="submission" date="2014-05" db="EMBL/GenBank/DDBJ databases">
        <title>The transcriptome of the halophilic microalga Tetraselmis sp. GSL018 isolated from the Great Salt Lake, Utah.</title>
        <authorList>
            <person name="Jinkerson R.E."/>
            <person name="D'Adamo S."/>
            <person name="Posewitz M.C."/>
        </authorList>
    </citation>
    <scope>NUCLEOTIDE SEQUENCE</scope>
    <source>
        <strain evidence="1">GSL018</strain>
    </source>
</reference>
<dbReference type="AlphaFoldDB" id="A0A061RZP8"/>
<organism evidence="1">
    <name type="scientific">Tetraselmis sp. GSL018</name>
    <dbReference type="NCBI Taxonomy" id="582737"/>
    <lineage>
        <taxon>Eukaryota</taxon>
        <taxon>Viridiplantae</taxon>
        <taxon>Chlorophyta</taxon>
        <taxon>core chlorophytes</taxon>
        <taxon>Chlorodendrophyceae</taxon>
        <taxon>Chlorodendrales</taxon>
        <taxon>Chlorodendraceae</taxon>
        <taxon>Tetraselmis</taxon>
    </lineage>
</organism>
<feature type="non-terminal residue" evidence="1">
    <location>
        <position position="30"/>
    </location>
</feature>
<dbReference type="EMBL" id="GBEZ01009347">
    <property type="protein sequence ID" value="JAC76234.1"/>
    <property type="molecule type" value="Transcribed_RNA"/>
</dbReference>
<name>A0A061RZP8_9CHLO</name>
<protein>
    <submittedName>
        <fullName evidence="1">Uncharacterized protein</fullName>
    </submittedName>
</protein>
<sequence>MFVSKRLVFTCPASESCAASCKQITAQSEQ</sequence>
<accession>A0A061RZP8</accession>
<evidence type="ECO:0000313" key="1">
    <source>
        <dbReference type="EMBL" id="JAC76234.1"/>
    </source>
</evidence>
<gene>
    <name evidence="1" type="ORF">TSPGSL018_20744</name>
</gene>